<dbReference type="EMBL" id="BARU01044639">
    <property type="protein sequence ID" value="GAH79768.1"/>
    <property type="molecule type" value="Genomic_DNA"/>
</dbReference>
<comment type="cofactor">
    <cofactor evidence="1">
        <name>Mg(2+)</name>
        <dbReference type="ChEBI" id="CHEBI:18420"/>
    </cofactor>
</comment>
<dbReference type="Gene3D" id="3.20.20.120">
    <property type="entry name" value="Enolase-like C-terminal domain"/>
    <property type="match status" value="1"/>
</dbReference>
<evidence type="ECO:0000256" key="5">
    <source>
        <dbReference type="ARBA" id="ARBA00022842"/>
    </source>
</evidence>
<evidence type="ECO:0000256" key="3">
    <source>
        <dbReference type="ARBA" id="ARBA00009604"/>
    </source>
</evidence>
<dbReference type="AlphaFoldDB" id="X1KCH7"/>
<name>X1KCH7_9ZZZZ</name>
<evidence type="ECO:0000313" key="9">
    <source>
        <dbReference type="EMBL" id="GAH79768.1"/>
    </source>
</evidence>
<dbReference type="GO" id="GO:0000015">
    <property type="term" value="C:phosphopyruvate hydratase complex"/>
    <property type="evidence" value="ECO:0007669"/>
    <property type="project" value="InterPro"/>
</dbReference>
<dbReference type="InterPro" id="IPR020810">
    <property type="entry name" value="Enolase_C"/>
</dbReference>
<dbReference type="EC" id="4.2.1.11" evidence="4"/>
<dbReference type="PANTHER" id="PTHR11902:SF1">
    <property type="entry name" value="ENOLASE"/>
    <property type="match status" value="1"/>
</dbReference>
<feature type="non-terminal residue" evidence="9">
    <location>
        <position position="1"/>
    </location>
</feature>
<evidence type="ECO:0000256" key="2">
    <source>
        <dbReference type="ARBA" id="ARBA00005031"/>
    </source>
</evidence>
<evidence type="ECO:0000256" key="1">
    <source>
        <dbReference type="ARBA" id="ARBA00001946"/>
    </source>
</evidence>
<organism evidence="9">
    <name type="scientific">marine sediment metagenome</name>
    <dbReference type="NCBI Taxonomy" id="412755"/>
    <lineage>
        <taxon>unclassified sequences</taxon>
        <taxon>metagenomes</taxon>
        <taxon>ecological metagenomes</taxon>
    </lineage>
</organism>
<evidence type="ECO:0000256" key="7">
    <source>
        <dbReference type="ARBA" id="ARBA00023239"/>
    </source>
</evidence>
<gene>
    <name evidence="9" type="ORF">S03H2_68012</name>
</gene>
<evidence type="ECO:0000256" key="4">
    <source>
        <dbReference type="ARBA" id="ARBA00012058"/>
    </source>
</evidence>
<keyword evidence="7" id="KW-0456">Lyase</keyword>
<dbReference type="GO" id="GO:0000287">
    <property type="term" value="F:magnesium ion binding"/>
    <property type="evidence" value="ECO:0007669"/>
    <property type="project" value="InterPro"/>
</dbReference>
<dbReference type="InterPro" id="IPR036849">
    <property type="entry name" value="Enolase-like_C_sf"/>
</dbReference>
<reference evidence="9" key="1">
    <citation type="journal article" date="2014" name="Front. Microbiol.">
        <title>High frequency of phylogenetically diverse reductive dehalogenase-homologous genes in deep subseafloor sedimentary metagenomes.</title>
        <authorList>
            <person name="Kawai M."/>
            <person name="Futagami T."/>
            <person name="Toyoda A."/>
            <person name="Takaki Y."/>
            <person name="Nishi S."/>
            <person name="Hori S."/>
            <person name="Arai W."/>
            <person name="Tsubouchi T."/>
            <person name="Morono Y."/>
            <person name="Uchiyama I."/>
            <person name="Ito T."/>
            <person name="Fujiyama A."/>
            <person name="Inagaki F."/>
            <person name="Takami H."/>
        </authorList>
    </citation>
    <scope>NUCLEOTIDE SEQUENCE</scope>
    <source>
        <strain evidence="9">Expedition CK06-06</strain>
    </source>
</reference>
<dbReference type="PROSITE" id="PS00164">
    <property type="entry name" value="ENOLASE"/>
    <property type="match status" value="1"/>
</dbReference>
<comment type="similarity">
    <text evidence="3">Belongs to the enolase family.</text>
</comment>
<dbReference type="PANTHER" id="PTHR11902">
    <property type="entry name" value="ENOLASE"/>
    <property type="match status" value="1"/>
</dbReference>
<dbReference type="SUPFAM" id="SSF51604">
    <property type="entry name" value="Enolase C-terminal domain-like"/>
    <property type="match status" value="1"/>
</dbReference>
<feature type="domain" description="Enolase C-terminal TIM barrel" evidence="8">
    <location>
        <begin position="1"/>
        <end position="86"/>
    </location>
</feature>
<sequence length="94" mass="9770">ACNTVLLKVNQVGTISEAFDTVRLAYSKGYGVMPCASRGEGPAIADYAVGLGTGTIRESGLGPAADRFLEIESELGSRAKFLGRAGLKDYSPDA</sequence>
<protein>
    <recommendedName>
        <fullName evidence="4">phosphopyruvate hydratase</fullName>
        <ecNumber evidence="4">4.2.1.11</ecNumber>
    </recommendedName>
</protein>
<evidence type="ECO:0000256" key="6">
    <source>
        <dbReference type="ARBA" id="ARBA00023152"/>
    </source>
</evidence>
<comment type="pathway">
    <text evidence="2">Carbohydrate degradation; glycolysis; pyruvate from D-glyceraldehyde 3-phosphate: step 4/5.</text>
</comment>
<dbReference type="Pfam" id="PF00113">
    <property type="entry name" value="Enolase_C"/>
    <property type="match status" value="1"/>
</dbReference>
<dbReference type="GO" id="GO:0006096">
    <property type="term" value="P:glycolytic process"/>
    <property type="evidence" value="ECO:0007669"/>
    <property type="project" value="UniProtKB-UniPathway"/>
</dbReference>
<dbReference type="GO" id="GO:0004634">
    <property type="term" value="F:phosphopyruvate hydratase activity"/>
    <property type="evidence" value="ECO:0007669"/>
    <property type="project" value="UniProtKB-EC"/>
</dbReference>
<keyword evidence="5" id="KW-0460">Magnesium</keyword>
<keyword evidence="6" id="KW-0324">Glycolysis</keyword>
<evidence type="ECO:0000259" key="8">
    <source>
        <dbReference type="Pfam" id="PF00113"/>
    </source>
</evidence>
<comment type="caution">
    <text evidence="9">The sequence shown here is derived from an EMBL/GenBank/DDBJ whole genome shotgun (WGS) entry which is preliminary data.</text>
</comment>
<proteinExistence type="inferred from homology"/>
<dbReference type="InterPro" id="IPR000941">
    <property type="entry name" value="Enolase"/>
</dbReference>
<accession>X1KCH7</accession>
<dbReference type="UniPathway" id="UPA00109">
    <property type="reaction ID" value="UER00187"/>
</dbReference>
<dbReference type="InterPro" id="IPR020809">
    <property type="entry name" value="Enolase_CS"/>
</dbReference>